<evidence type="ECO:0000256" key="1">
    <source>
        <dbReference type="ARBA" id="ARBA00043967"/>
    </source>
</evidence>
<reference evidence="3 4" key="1">
    <citation type="journal article" date="2015" name="Antonie Van Leeuwenhoek">
        <title>Prauserella endophytica sp. nov., an endophytic actinobacterium isolated from Tamarix taklamakanensis.</title>
        <authorList>
            <person name="Liu J.M."/>
            <person name="Habden X."/>
            <person name="Guo L."/>
            <person name="Tuo L."/>
            <person name="Jiang Z.K."/>
            <person name="Liu S.W."/>
            <person name="Liu X.F."/>
            <person name="Chen L."/>
            <person name="Li R.F."/>
            <person name="Zhang Y.Q."/>
            <person name="Sun C.H."/>
        </authorList>
    </citation>
    <scope>NUCLEOTIDE SEQUENCE [LARGE SCALE GENOMIC DNA]</scope>
    <source>
        <strain evidence="3 4">CGMCC 4.7182</strain>
    </source>
</reference>
<organism evidence="3 4">
    <name type="scientific">Prauserella endophytica</name>
    <dbReference type="NCBI Taxonomy" id="1592324"/>
    <lineage>
        <taxon>Bacteria</taxon>
        <taxon>Bacillati</taxon>
        <taxon>Actinomycetota</taxon>
        <taxon>Actinomycetes</taxon>
        <taxon>Pseudonocardiales</taxon>
        <taxon>Pseudonocardiaceae</taxon>
        <taxon>Prauserella</taxon>
        <taxon>Prauserella coralliicola group</taxon>
    </lineage>
</organism>
<dbReference type="PANTHER" id="PTHR43575:SF1">
    <property type="entry name" value="PROTEIN ABCI7, CHLOROPLASTIC"/>
    <property type="match status" value="1"/>
</dbReference>
<dbReference type="EMBL" id="SWMS01000008">
    <property type="protein sequence ID" value="TKG70430.1"/>
    <property type="molecule type" value="Genomic_DNA"/>
</dbReference>
<dbReference type="InterPro" id="IPR037284">
    <property type="entry name" value="SUF_FeS_clus_asmbl_SufBD_sf"/>
</dbReference>
<accession>A0ABY2S3Q1</accession>
<comment type="similarity">
    <text evidence="1">Belongs to the iron-sulfur cluster assembly SufBD family.</text>
</comment>
<protein>
    <submittedName>
        <fullName evidence="3">Fe-S cluster assembly protein SufD</fullName>
    </submittedName>
</protein>
<gene>
    <name evidence="3" type="primary">sufD</name>
    <name evidence="3" type="ORF">FCN18_16155</name>
</gene>
<evidence type="ECO:0000313" key="4">
    <source>
        <dbReference type="Proteomes" id="UP000309992"/>
    </source>
</evidence>
<feature type="domain" description="SUF system FeS cluster assembly SufBD core" evidence="2">
    <location>
        <begin position="135"/>
        <end position="361"/>
    </location>
</feature>
<dbReference type="InterPro" id="IPR011542">
    <property type="entry name" value="SUF_FeS_clus_asmbl_SufD"/>
</dbReference>
<dbReference type="PANTHER" id="PTHR43575">
    <property type="entry name" value="PROTEIN ABCI7, CHLOROPLASTIC"/>
    <property type="match status" value="1"/>
</dbReference>
<dbReference type="InterPro" id="IPR055346">
    <property type="entry name" value="Fe-S_cluster_assembly_SufBD"/>
</dbReference>
<dbReference type="RefSeq" id="WP_112274394.1">
    <property type="nucleotide sequence ID" value="NZ_SWMS01000008.1"/>
</dbReference>
<dbReference type="Pfam" id="PF01458">
    <property type="entry name" value="SUFBD_core"/>
    <property type="match status" value="1"/>
</dbReference>
<proteinExistence type="inferred from homology"/>
<evidence type="ECO:0000259" key="2">
    <source>
        <dbReference type="Pfam" id="PF01458"/>
    </source>
</evidence>
<keyword evidence="4" id="KW-1185">Reference proteome</keyword>
<dbReference type="NCBIfam" id="TIGR01981">
    <property type="entry name" value="sufD"/>
    <property type="match status" value="1"/>
</dbReference>
<dbReference type="Proteomes" id="UP000309992">
    <property type="component" value="Unassembled WGS sequence"/>
</dbReference>
<dbReference type="InterPro" id="IPR000825">
    <property type="entry name" value="SUF_FeS_clus_asmbl_SufBD_core"/>
</dbReference>
<sequence>MTVTNDAARTAEAVEAATVPAASRAERFASYDVEAFEVPGGREENWRFTPMKRLRGLHDGSAAATGEVKVDADAAPEVRVETVARDDERLGEAGVPSDRIAAQAYSEFESATLVTVPKETVASKPSLIRLTGPGDGKTAYGHVQVRAEAFAQATIVLDHVGSGTYADNVEFVIGDGAQLTVLSVQDWADDAVHVSEQHLRLGRDARLKHVVVTLGGDLVRVSPTATFAGPGGDVEMLGLHFADAGQHQEHRLFVDHAVPHCKSNVLYKGALQGDDAHTVWIGDVLIRAAAEGTETFELNRNLVLTQGARADSVPNLEIETGEIAGAGHASATGRFDDEQLFYLQSRGIAEEQARRLVVRGFFHEILMKIDVPEVRERLEAAIEAELQAVGA</sequence>
<dbReference type="SUPFAM" id="SSF101960">
    <property type="entry name" value="Stabilizer of iron transporter SufD"/>
    <property type="match status" value="1"/>
</dbReference>
<evidence type="ECO:0000313" key="3">
    <source>
        <dbReference type="EMBL" id="TKG70430.1"/>
    </source>
</evidence>
<comment type="caution">
    <text evidence="3">The sequence shown here is derived from an EMBL/GenBank/DDBJ whole genome shotgun (WGS) entry which is preliminary data.</text>
</comment>
<name>A0ABY2S3Q1_9PSEU</name>